<dbReference type="AlphaFoldDB" id="A0A9D1FUE3"/>
<dbReference type="SUPFAM" id="SSF103088">
    <property type="entry name" value="OmpA-like"/>
    <property type="match status" value="1"/>
</dbReference>
<dbReference type="InterPro" id="IPR050330">
    <property type="entry name" value="Bact_OuterMem_StrucFunc"/>
</dbReference>
<evidence type="ECO:0000313" key="4">
    <source>
        <dbReference type="Proteomes" id="UP000824139"/>
    </source>
</evidence>
<dbReference type="Pfam" id="PF00691">
    <property type="entry name" value="OmpA"/>
    <property type="match status" value="1"/>
</dbReference>
<dbReference type="EMBL" id="DVJO01000037">
    <property type="protein sequence ID" value="HIS82289.1"/>
    <property type="molecule type" value="Genomic_DNA"/>
</dbReference>
<name>A0A9D1FUE3_9BACT</name>
<dbReference type="Gene3D" id="3.30.1330.60">
    <property type="entry name" value="OmpA-like domain"/>
    <property type="match status" value="1"/>
</dbReference>
<gene>
    <name evidence="3" type="ORF">IAD41_01615</name>
</gene>
<proteinExistence type="predicted"/>
<reference evidence="3" key="2">
    <citation type="journal article" date="2021" name="PeerJ">
        <title>Extensive microbial diversity within the chicken gut microbiome revealed by metagenomics and culture.</title>
        <authorList>
            <person name="Gilroy R."/>
            <person name="Ravi A."/>
            <person name="Getino M."/>
            <person name="Pursley I."/>
            <person name="Horton D.L."/>
            <person name="Alikhan N.F."/>
            <person name="Baker D."/>
            <person name="Gharbi K."/>
            <person name="Hall N."/>
            <person name="Watson M."/>
            <person name="Adriaenssens E.M."/>
            <person name="Foster-Nyarko E."/>
            <person name="Jarju S."/>
            <person name="Secka A."/>
            <person name="Antonio M."/>
            <person name="Oren A."/>
            <person name="Chaudhuri R.R."/>
            <person name="La Ragione R."/>
            <person name="Hildebrand F."/>
            <person name="Pallen M.J."/>
        </authorList>
    </citation>
    <scope>NUCLEOTIDE SEQUENCE</scope>
    <source>
        <strain evidence="3">CHK152-2994</strain>
    </source>
</reference>
<dbReference type="Proteomes" id="UP000824139">
    <property type="component" value="Unassembled WGS sequence"/>
</dbReference>
<dbReference type="CDD" id="cd07185">
    <property type="entry name" value="OmpA_C-like"/>
    <property type="match status" value="1"/>
</dbReference>
<evidence type="ECO:0000313" key="3">
    <source>
        <dbReference type="EMBL" id="HIS82289.1"/>
    </source>
</evidence>
<dbReference type="PROSITE" id="PS51123">
    <property type="entry name" value="OMPA_2"/>
    <property type="match status" value="1"/>
</dbReference>
<organism evidence="3 4">
    <name type="scientific">Candidatus Scatenecus faecavium</name>
    <dbReference type="NCBI Taxonomy" id="2840915"/>
    <lineage>
        <taxon>Bacteria</taxon>
        <taxon>Candidatus Scatenecus</taxon>
    </lineage>
</organism>
<keyword evidence="1" id="KW-0472">Membrane</keyword>
<comment type="caution">
    <text evidence="3">The sequence shown here is derived from an EMBL/GenBank/DDBJ whole genome shotgun (WGS) entry which is preliminary data.</text>
</comment>
<evidence type="ECO:0000256" key="1">
    <source>
        <dbReference type="PROSITE-ProRule" id="PRU00473"/>
    </source>
</evidence>
<protein>
    <submittedName>
        <fullName evidence="3">OmpA family protein</fullName>
    </submittedName>
</protein>
<accession>A0A9D1FUE3</accession>
<dbReference type="PANTHER" id="PTHR30329:SF21">
    <property type="entry name" value="LIPOPROTEIN YIAD-RELATED"/>
    <property type="match status" value="1"/>
</dbReference>
<sequence>MRILGIILLIFVLQISEFAFCAEEVKTIFVSAAVNNKAVDIKKRFEEVLPAGTPVIYTIVPRGLIVSIREDTFFSGESVYIKSTAAGVLNGIAKVLKDIDNNCTVESHTEGHTSNDEGFNSNWEISMVRANSIADYLIYCGQIPVERIFPVGFGDFMPFKDNVSKTNSGFDKRVDFVIFDYEYER</sequence>
<dbReference type="InterPro" id="IPR036737">
    <property type="entry name" value="OmpA-like_sf"/>
</dbReference>
<dbReference type="PANTHER" id="PTHR30329">
    <property type="entry name" value="STATOR ELEMENT OF FLAGELLAR MOTOR COMPLEX"/>
    <property type="match status" value="1"/>
</dbReference>
<reference evidence="3" key="1">
    <citation type="submission" date="2020-10" db="EMBL/GenBank/DDBJ databases">
        <authorList>
            <person name="Gilroy R."/>
        </authorList>
    </citation>
    <scope>NUCLEOTIDE SEQUENCE</scope>
    <source>
        <strain evidence="3">CHK152-2994</strain>
    </source>
</reference>
<feature type="domain" description="OmpA-like" evidence="2">
    <location>
        <begin position="61"/>
        <end position="182"/>
    </location>
</feature>
<dbReference type="InterPro" id="IPR006665">
    <property type="entry name" value="OmpA-like"/>
</dbReference>
<dbReference type="GO" id="GO:0016020">
    <property type="term" value="C:membrane"/>
    <property type="evidence" value="ECO:0007669"/>
    <property type="project" value="UniProtKB-UniRule"/>
</dbReference>
<evidence type="ECO:0000259" key="2">
    <source>
        <dbReference type="PROSITE" id="PS51123"/>
    </source>
</evidence>